<reference evidence="2 3" key="1">
    <citation type="journal article" date="2020" name="Genomics">
        <title>Complete, high-quality genomes from long-read metagenomic sequencing of two wolf lichen thalli reveals enigmatic genome architecture.</title>
        <authorList>
            <person name="McKenzie S.K."/>
            <person name="Walston R.F."/>
            <person name="Allen J.L."/>
        </authorList>
    </citation>
    <scope>NUCLEOTIDE SEQUENCE [LARGE SCALE GENOMIC DNA]</scope>
    <source>
        <strain evidence="2">WasteWater2</strain>
    </source>
</reference>
<feature type="compositionally biased region" description="Basic residues" evidence="1">
    <location>
        <begin position="64"/>
        <end position="80"/>
    </location>
</feature>
<sequence>MDARKREDSSVLIRIDPSDALFIVHTQPKIPQPTNLTASRAQPPNEPGRGMIQASASSVPLAPAKRHRRIGTVPHQHHPSSGREKILGKPRRQASFRGPGPVRLTSKPGDWPAWWREAACEMVGYDGTGGSDAGLWTLWDRVGEVDGGV</sequence>
<dbReference type="EMBL" id="JACCJC010000075">
    <property type="protein sequence ID" value="KAF6228685.1"/>
    <property type="molecule type" value="Genomic_DNA"/>
</dbReference>
<protein>
    <submittedName>
        <fullName evidence="2">Uncharacterized protein</fullName>
    </submittedName>
</protein>
<organism evidence="2 3">
    <name type="scientific">Letharia columbiana</name>
    <dbReference type="NCBI Taxonomy" id="112416"/>
    <lineage>
        <taxon>Eukaryota</taxon>
        <taxon>Fungi</taxon>
        <taxon>Dikarya</taxon>
        <taxon>Ascomycota</taxon>
        <taxon>Pezizomycotina</taxon>
        <taxon>Lecanoromycetes</taxon>
        <taxon>OSLEUM clade</taxon>
        <taxon>Lecanoromycetidae</taxon>
        <taxon>Lecanorales</taxon>
        <taxon>Lecanorineae</taxon>
        <taxon>Parmeliaceae</taxon>
        <taxon>Letharia</taxon>
    </lineage>
</organism>
<feature type="compositionally biased region" description="Polar residues" evidence="1">
    <location>
        <begin position="32"/>
        <end position="42"/>
    </location>
</feature>
<evidence type="ECO:0000313" key="2">
    <source>
        <dbReference type="EMBL" id="KAF6228685.1"/>
    </source>
</evidence>
<proteinExistence type="predicted"/>
<comment type="caution">
    <text evidence="2">The sequence shown here is derived from an EMBL/GenBank/DDBJ whole genome shotgun (WGS) entry which is preliminary data.</text>
</comment>
<evidence type="ECO:0000313" key="3">
    <source>
        <dbReference type="Proteomes" id="UP000578531"/>
    </source>
</evidence>
<gene>
    <name evidence="2" type="ORF">HO173_011704</name>
</gene>
<dbReference type="RefSeq" id="XP_037159500.1">
    <property type="nucleotide sequence ID" value="XM_037313583.1"/>
</dbReference>
<evidence type="ECO:0000256" key="1">
    <source>
        <dbReference type="SAM" id="MobiDB-lite"/>
    </source>
</evidence>
<name>A0A8H6CS64_9LECA</name>
<dbReference type="GeneID" id="59293346"/>
<accession>A0A8H6CS64</accession>
<dbReference type="Proteomes" id="UP000578531">
    <property type="component" value="Unassembled WGS sequence"/>
</dbReference>
<keyword evidence="3" id="KW-1185">Reference proteome</keyword>
<dbReference type="AlphaFoldDB" id="A0A8H6CS64"/>
<feature type="region of interest" description="Disordered" evidence="1">
    <location>
        <begin position="26"/>
        <end position="109"/>
    </location>
</feature>